<dbReference type="GO" id="GO:0032277">
    <property type="term" value="P:negative regulation of gonadotropin secretion"/>
    <property type="evidence" value="ECO:0007669"/>
    <property type="project" value="TreeGrafter"/>
</dbReference>
<keyword evidence="4" id="KW-0732">Signal</keyword>
<keyword evidence="8" id="KW-1185">Reference proteome</keyword>
<evidence type="ECO:0000313" key="8">
    <source>
        <dbReference type="Proteomes" id="UP000694523"/>
    </source>
</evidence>
<proteinExistence type="inferred from homology"/>
<evidence type="ECO:0000256" key="4">
    <source>
        <dbReference type="ARBA" id="ARBA00022729"/>
    </source>
</evidence>
<reference evidence="7" key="1">
    <citation type="submission" date="2025-08" db="UniProtKB">
        <authorList>
            <consortium name="Ensembl"/>
        </authorList>
    </citation>
    <scope>IDENTIFICATION</scope>
</reference>
<protein>
    <submittedName>
        <fullName evidence="7">Uncharacterized protein</fullName>
    </submittedName>
</protein>
<dbReference type="Ensembl" id="ENSNMLT00000018674.1">
    <property type="protein sequence ID" value="ENSNMLP00000016584.1"/>
    <property type="gene ID" value="ENSNMLG00000011022.1"/>
</dbReference>
<dbReference type="GO" id="GO:0005576">
    <property type="term" value="C:extracellular region"/>
    <property type="evidence" value="ECO:0007669"/>
    <property type="project" value="UniProtKB-SubCell"/>
</dbReference>
<sequence>TAEVGRRKNSHHRSLDLEAFNIHVAPTTSEINLPTIIRLYPPTAKPLQLSGNMPLRFGRDDGPSSNNHLPLRFGRCLRCSNAERQLQGLYWSLKQTGTATLECLKCHTQLTRDAPEKENMFEEK</sequence>
<keyword evidence="3" id="KW-0964">Secreted</keyword>
<comment type="subcellular location">
    <subcellularLocation>
        <location evidence="1">Secreted</location>
    </subcellularLocation>
</comment>
<evidence type="ECO:0000313" key="7">
    <source>
        <dbReference type="Ensembl" id="ENSNMLP00000016584.1"/>
    </source>
</evidence>
<keyword evidence="6" id="KW-0527">Neuropeptide</keyword>
<evidence type="ECO:0000256" key="5">
    <source>
        <dbReference type="ARBA" id="ARBA00022815"/>
    </source>
</evidence>
<name>A0A8C6T573_9GOBI</name>
<organism evidence="7 8">
    <name type="scientific">Neogobius melanostomus</name>
    <name type="common">round goby</name>
    <dbReference type="NCBI Taxonomy" id="47308"/>
    <lineage>
        <taxon>Eukaryota</taxon>
        <taxon>Metazoa</taxon>
        <taxon>Chordata</taxon>
        <taxon>Craniata</taxon>
        <taxon>Vertebrata</taxon>
        <taxon>Euteleostomi</taxon>
        <taxon>Actinopterygii</taxon>
        <taxon>Neopterygii</taxon>
        <taxon>Teleostei</taxon>
        <taxon>Neoteleostei</taxon>
        <taxon>Acanthomorphata</taxon>
        <taxon>Gobiaria</taxon>
        <taxon>Gobiiformes</taxon>
        <taxon>Gobioidei</taxon>
        <taxon>Gobiidae</taxon>
        <taxon>Benthophilinae</taxon>
        <taxon>Neogobiini</taxon>
        <taxon>Neogobius</taxon>
    </lineage>
</organism>
<comment type="similarity">
    <text evidence="2">Belongs to the FARP (FMRFamide related peptide) family.</text>
</comment>
<dbReference type="GO" id="GO:0007218">
    <property type="term" value="P:neuropeptide signaling pathway"/>
    <property type="evidence" value="ECO:0007669"/>
    <property type="project" value="UniProtKB-KW"/>
</dbReference>
<keyword evidence="5" id="KW-0027">Amidation</keyword>
<evidence type="ECO:0000256" key="6">
    <source>
        <dbReference type="ARBA" id="ARBA00023320"/>
    </source>
</evidence>
<evidence type="ECO:0000256" key="1">
    <source>
        <dbReference type="ARBA" id="ARBA00004613"/>
    </source>
</evidence>
<dbReference type="InterPro" id="IPR026297">
    <property type="entry name" value="FMRFamide-related/fGRP"/>
</dbReference>
<evidence type="ECO:0000256" key="3">
    <source>
        <dbReference type="ARBA" id="ARBA00022525"/>
    </source>
</evidence>
<dbReference type="PANTHER" id="PTHR14403:SF6">
    <property type="entry name" value="PRO-FMRFAMIDE-RELATED NEUROPEPTIDE VF"/>
    <property type="match status" value="1"/>
</dbReference>
<dbReference type="PANTHER" id="PTHR14403">
    <property type="entry name" value="RFAMIDE PEPTIDE GONADOTROPIN INHIBITORY HORMONE"/>
    <property type="match status" value="1"/>
</dbReference>
<dbReference type="GO" id="GO:0005102">
    <property type="term" value="F:signaling receptor binding"/>
    <property type="evidence" value="ECO:0007669"/>
    <property type="project" value="TreeGrafter"/>
</dbReference>
<dbReference type="AlphaFoldDB" id="A0A8C6T573"/>
<reference evidence="7" key="2">
    <citation type="submission" date="2025-09" db="UniProtKB">
        <authorList>
            <consortium name="Ensembl"/>
        </authorList>
    </citation>
    <scope>IDENTIFICATION</scope>
</reference>
<accession>A0A8C6T573</accession>
<dbReference type="Proteomes" id="UP000694523">
    <property type="component" value="Unplaced"/>
</dbReference>
<evidence type="ECO:0000256" key="2">
    <source>
        <dbReference type="ARBA" id="ARBA00006356"/>
    </source>
</evidence>